<dbReference type="InterPro" id="IPR043448">
    <property type="entry name" value="PKHO1/2"/>
</dbReference>
<feature type="region of interest" description="Disordered" evidence="1">
    <location>
        <begin position="162"/>
        <end position="450"/>
    </location>
</feature>
<dbReference type="PANTHER" id="PTHR15871">
    <property type="entry name" value="PH DOMAIN-CONTAINING PROTEIN"/>
    <property type="match status" value="1"/>
</dbReference>
<reference evidence="3" key="4">
    <citation type="submission" date="2025-09" db="UniProtKB">
        <authorList>
            <consortium name="Ensembl"/>
        </authorList>
    </citation>
    <scope>IDENTIFICATION</scope>
</reference>
<feature type="domain" description="PH" evidence="2">
    <location>
        <begin position="38"/>
        <end position="141"/>
    </location>
</feature>
<dbReference type="Pfam" id="PF00169">
    <property type="entry name" value="PH"/>
    <property type="match status" value="1"/>
</dbReference>
<dbReference type="Ensembl" id="ENSELUT00000017943.3">
    <property type="protein sequence ID" value="ENSELUP00000026660.2"/>
    <property type="gene ID" value="ENSELUG00000002628.3"/>
</dbReference>
<dbReference type="CTD" id="80301"/>
<feature type="compositionally biased region" description="Low complexity" evidence="1">
    <location>
        <begin position="627"/>
        <end position="643"/>
    </location>
</feature>
<feature type="compositionally biased region" description="Acidic residues" evidence="1">
    <location>
        <begin position="414"/>
        <end position="424"/>
    </location>
</feature>
<dbReference type="SMART" id="SM00233">
    <property type="entry name" value="PH"/>
    <property type="match status" value="1"/>
</dbReference>
<evidence type="ECO:0000259" key="2">
    <source>
        <dbReference type="PROSITE" id="PS50003"/>
    </source>
</evidence>
<sequence>MEDEVKEDPIGPKEDTIGPKEDPIGPKEEPERPKETKSQWKTGWVKKASGRIMVSYKDRYIEVERTEIVVYENEDLKTCLERVDLENYDKCHELKSAFKKKNRLVLIRAAKPGIKVQDVKFQAANQEEKEAWIKAFSDCINRAKNKIFDEVKVDEMSNLEHVTRTRPKANRNRRPPTRIHMKEVASVSSEGILRLDLDTGHSSTPNGTHQVTTDGTESPKQAVKPPMPPTSKPSNVLEECPTTQSPEKGQPAEDNPGPQKGLKPPMPPSKEAKAPAAGNGLPHESAAESCPEKKVLKPPMPPSKEAKPTVSAEDQTQVLHPPVPPSKEAKPSAPTGDQPARDISCEGGPEECPDAGVDKVPQPTPPNKLPDGSTDNLAMEHQPRPPTPPSKDKKPSQTDMKEDAVEASGQKNENEEDVEVEWKDEEGSKTTGPSSVPAGPEDDMDSSSSQLIIPTTTLEVKVEPPVFDHPEVAITTIEEDMPKNAIHGAQEEDSVLSGGKYNIINEEAQTMKSSQIAVTVSVPAQEIIKKSPCPPGPPVKKKPVKSTPPAATLAALHVHPSKPENKATDEMKNAPVATTPEENPNRIPSTPPAPLTTTIPAVDTDDQNVPLVIESKCEFPVVVLSLSEPEPDSSCSSPLSFHLSPKKREVREEEKSVDSGQHSDDDEDGSENGDTLAASTAALRGSLVGLDTLMDESEDGDTETPDSLGLSPEEVEDPSSTPQNSQDKPSSLHSTFLQAGRYPPIPLKPSSKLKSTSLGDLLGDQQSGERVKQLIAHGAVRKQAGPCDDTTDLRKEVALELKKTGELLGSIAPRGSTEDGPSSALAGPEVLEEGCPADLLSRAMDKLRKADQFLREARNMKESQHYEQMTKRTSW</sequence>
<dbReference type="OrthoDB" id="8860305at2759"/>
<feature type="compositionally biased region" description="Basic and acidic residues" evidence="1">
    <location>
        <begin position="561"/>
        <end position="572"/>
    </location>
</feature>
<dbReference type="AlphaFoldDB" id="A0A3P8ZDB6"/>
<dbReference type="Gene3D" id="2.30.29.30">
    <property type="entry name" value="Pleckstrin-homology domain (PH domain)/Phosphotyrosine-binding domain (PTB)"/>
    <property type="match status" value="1"/>
</dbReference>
<organism evidence="3 4">
    <name type="scientific">Esox lucius</name>
    <name type="common">Northern pike</name>
    <dbReference type="NCBI Taxonomy" id="8010"/>
    <lineage>
        <taxon>Eukaryota</taxon>
        <taxon>Metazoa</taxon>
        <taxon>Chordata</taxon>
        <taxon>Craniata</taxon>
        <taxon>Vertebrata</taxon>
        <taxon>Euteleostomi</taxon>
        <taxon>Actinopterygii</taxon>
        <taxon>Neopterygii</taxon>
        <taxon>Teleostei</taxon>
        <taxon>Protacanthopterygii</taxon>
        <taxon>Esociformes</taxon>
        <taxon>Esocidae</taxon>
        <taxon>Esox</taxon>
    </lineage>
</organism>
<feature type="region of interest" description="Disordered" evidence="1">
    <location>
        <begin position="1"/>
        <end position="41"/>
    </location>
</feature>
<dbReference type="InParanoid" id="A0A3P8ZDB6"/>
<dbReference type="GO" id="GO:0071888">
    <property type="term" value="P:macrophage apoptotic process"/>
    <property type="evidence" value="ECO:0007669"/>
    <property type="project" value="TreeGrafter"/>
</dbReference>
<keyword evidence="4" id="KW-1185">Reference proteome</keyword>
<evidence type="ECO:0000313" key="4">
    <source>
        <dbReference type="Proteomes" id="UP000265140"/>
    </source>
</evidence>
<dbReference type="PROSITE" id="PS50003">
    <property type="entry name" value="PH_DOMAIN"/>
    <property type="match status" value="1"/>
</dbReference>
<dbReference type="FunCoup" id="A0A3P8ZDB6">
    <property type="interactions" value="8"/>
</dbReference>
<reference evidence="3" key="3">
    <citation type="submission" date="2025-08" db="UniProtKB">
        <authorList>
            <consortium name="Ensembl"/>
        </authorList>
    </citation>
    <scope>IDENTIFICATION</scope>
</reference>
<dbReference type="Bgee" id="ENSELUG00000002628">
    <property type="expression patterns" value="Expressed in head kidney and 15 other cell types or tissues"/>
</dbReference>
<dbReference type="OMA" id="MPPIKEA"/>
<accession>A0A3P8ZDB6</accession>
<dbReference type="KEGG" id="els:105014720"/>
<protein>
    <recommendedName>
        <fullName evidence="2">PH domain-containing protein</fullName>
    </recommendedName>
</protein>
<feature type="compositionally biased region" description="Basic and acidic residues" evidence="1">
    <location>
        <begin position="390"/>
        <end position="404"/>
    </location>
</feature>
<dbReference type="Proteomes" id="UP000265140">
    <property type="component" value="Chromosome 2"/>
</dbReference>
<feature type="region of interest" description="Disordered" evidence="1">
    <location>
        <begin position="528"/>
        <end position="607"/>
    </location>
</feature>
<reference evidence="3" key="2">
    <citation type="submission" date="2020-02" db="EMBL/GenBank/DDBJ databases">
        <title>Esox lucius (northern pike) genome, fEsoLuc1, primary haplotype.</title>
        <authorList>
            <person name="Myers G."/>
            <person name="Karagic N."/>
            <person name="Meyer A."/>
            <person name="Pippel M."/>
            <person name="Reichard M."/>
            <person name="Winkler S."/>
            <person name="Tracey A."/>
            <person name="Sims Y."/>
            <person name="Howe K."/>
            <person name="Rhie A."/>
            <person name="Formenti G."/>
            <person name="Durbin R."/>
            <person name="Fedrigo O."/>
            <person name="Jarvis E.D."/>
        </authorList>
    </citation>
    <scope>NUCLEOTIDE SEQUENCE [LARGE SCALE GENOMIC DNA]</scope>
</reference>
<dbReference type="InterPro" id="IPR011993">
    <property type="entry name" value="PH-like_dom_sf"/>
</dbReference>
<feature type="compositionally biased region" description="Low complexity" evidence="1">
    <location>
        <begin position="748"/>
        <end position="758"/>
    </location>
</feature>
<dbReference type="GeneID" id="105014720"/>
<dbReference type="PANTHER" id="PTHR15871:SF2">
    <property type="entry name" value="PLECKSTRIN HOMOLOGY DOMAIN-CONTAINING FAMILY O MEMBER 2"/>
    <property type="match status" value="1"/>
</dbReference>
<evidence type="ECO:0000256" key="1">
    <source>
        <dbReference type="SAM" id="MobiDB-lite"/>
    </source>
</evidence>
<feature type="compositionally biased region" description="Acidic residues" evidence="1">
    <location>
        <begin position="693"/>
        <end position="704"/>
    </location>
</feature>
<feature type="compositionally biased region" description="Polar residues" evidence="1">
    <location>
        <begin position="718"/>
        <end position="737"/>
    </location>
</feature>
<dbReference type="GeneTree" id="ENSGT00530000063760"/>
<feature type="compositionally biased region" description="Basic and acidic residues" evidence="1">
    <location>
        <begin position="7"/>
        <end position="38"/>
    </location>
</feature>
<evidence type="ECO:0000313" key="3">
    <source>
        <dbReference type="Ensembl" id="ENSELUP00000026660.2"/>
    </source>
</evidence>
<proteinExistence type="predicted"/>
<dbReference type="SUPFAM" id="SSF50729">
    <property type="entry name" value="PH domain-like"/>
    <property type="match status" value="1"/>
</dbReference>
<dbReference type="InterPro" id="IPR001849">
    <property type="entry name" value="PH_domain"/>
</dbReference>
<dbReference type="RefSeq" id="XP_028969324.1">
    <property type="nucleotide sequence ID" value="XM_029113491.2"/>
</dbReference>
<feature type="compositionally biased region" description="Basic and acidic residues" evidence="1">
    <location>
        <begin position="646"/>
        <end position="663"/>
    </location>
</feature>
<feature type="region of interest" description="Disordered" evidence="1">
    <location>
        <begin position="627"/>
        <end position="765"/>
    </location>
</feature>
<feature type="compositionally biased region" description="Polar residues" evidence="1">
    <location>
        <begin position="200"/>
        <end position="219"/>
    </location>
</feature>
<name>A0A3P8ZDB6_ESOLU</name>
<feature type="compositionally biased region" description="Basic residues" evidence="1">
    <location>
        <begin position="164"/>
        <end position="179"/>
    </location>
</feature>
<reference evidence="4" key="1">
    <citation type="journal article" date="2014" name="PLoS ONE">
        <title>The genome and linkage map of the northern pike (Esox lucius): conserved synteny revealed between the salmonid sister group and the Neoteleostei.</title>
        <authorList>
            <person name="Rondeau E.B."/>
            <person name="Minkley D.R."/>
            <person name="Leong J.S."/>
            <person name="Messmer A.M."/>
            <person name="Jantzen J.R."/>
            <person name="von Schalburg K.R."/>
            <person name="Lemon C."/>
            <person name="Bird N.H."/>
            <person name="Koop B.F."/>
        </authorList>
    </citation>
    <scope>NUCLEOTIDE SEQUENCE</scope>
</reference>